<dbReference type="AlphaFoldDB" id="A0A1M5ZZ12"/>
<keyword evidence="4" id="KW-1185">Reference proteome</keyword>
<name>A0A1M5ZZ12_9BURK</name>
<dbReference type="PANTHER" id="PTHR37957">
    <property type="entry name" value="BLR7070 PROTEIN"/>
    <property type="match status" value="1"/>
</dbReference>
<evidence type="ECO:0000259" key="2">
    <source>
        <dbReference type="Pfam" id="PF13449"/>
    </source>
</evidence>
<proteinExistence type="predicted"/>
<dbReference type="STRING" id="658167.SAMN04488135_12066"/>
<dbReference type="InterPro" id="IPR027372">
    <property type="entry name" value="Phytase-like_dom"/>
</dbReference>
<protein>
    <submittedName>
        <fullName evidence="3">Uncharacterized conserved protein</fullName>
    </submittedName>
</protein>
<feature type="chain" id="PRO_5013246107" evidence="1">
    <location>
        <begin position="34"/>
        <end position="399"/>
    </location>
</feature>
<dbReference type="PANTHER" id="PTHR37957:SF1">
    <property type="entry name" value="PHYTASE-LIKE DOMAIN-CONTAINING PROTEIN"/>
    <property type="match status" value="1"/>
</dbReference>
<evidence type="ECO:0000313" key="3">
    <source>
        <dbReference type="EMBL" id="SHI29491.1"/>
    </source>
</evidence>
<accession>A0A1M5ZZ12</accession>
<feature type="signal peptide" evidence="1">
    <location>
        <begin position="1"/>
        <end position="33"/>
    </location>
</feature>
<reference evidence="3 4" key="1">
    <citation type="submission" date="2016-11" db="EMBL/GenBank/DDBJ databases">
        <authorList>
            <person name="Jaros S."/>
            <person name="Januszkiewicz K."/>
            <person name="Wedrychowicz H."/>
        </authorList>
    </citation>
    <scope>NUCLEOTIDE SEQUENCE [LARGE SCALE GENOMIC DNA]</scope>
    <source>
        <strain evidence="3 4">CGMCC 1.10190</strain>
    </source>
</reference>
<dbReference type="EMBL" id="FQXE01000020">
    <property type="protein sequence ID" value="SHI29491.1"/>
    <property type="molecule type" value="Genomic_DNA"/>
</dbReference>
<evidence type="ECO:0000313" key="4">
    <source>
        <dbReference type="Proteomes" id="UP000184226"/>
    </source>
</evidence>
<dbReference type="Pfam" id="PF13449">
    <property type="entry name" value="Phytase-like"/>
    <property type="match status" value="1"/>
</dbReference>
<gene>
    <name evidence="3" type="ORF">SAMN04488135_12066</name>
</gene>
<keyword evidence="1" id="KW-0732">Signal</keyword>
<dbReference type="Proteomes" id="UP000184226">
    <property type="component" value="Unassembled WGS sequence"/>
</dbReference>
<evidence type="ECO:0000256" key="1">
    <source>
        <dbReference type="SAM" id="SignalP"/>
    </source>
</evidence>
<organism evidence="3 4">
    <name type="scientific">Pollutimonas bauzanensis</name>
    <dbReference type="NCBI Taxonomy" id="658167"/>
    <lineage>
        <taxon>Bacteria</taxon>
        <taxon>Pseudomonadati</taxon>
        <taxon>Pseudomonadota</taxon>
        <taxon>Betaproteobacteria</taxon>
        <taxon>Burkholderiales</taxon>
        <taxon>Alcaligenaceae</taxon>
        <taxon>Pollutimonas</taxon>
    </lineage>
</organism>
<dbReference type="OrthoDB" id="9798539at2"/>
<feature type="domain" description="Phytase-like" evidence="2">
    <location>
        <begin position="59"/>
        <end position="368"/>
    </location>
</feature>
<sequence>MSLLHSIRARHCHAVLAVASLALALALSPAVRARQGLSVQALRFIGEQQLPNRHSFQQTTVGGLSGIDYDAATDTWILASDDGARFDAARFYTARLAYDAHSFVSVALTDVTYLRQRNGKPYSSPWTAGETADVEAIRFDSADGSIWYASEGGGAWKSHPFIRHALRTGEFVADLAVPPMFALRRDRRAGPRDNLAFEGLAFARDGQSLWVAMEGPLWQDGDMPTPTAGAMARITQYGRDGRVIRQVAYPVDAIPVAPARGKFADNGVTEILAVDEQRFLIVERSAAQNAAGRYSNFVHIYEIDTSSATDVSGFVSLAGADFQPVAKRLVLDLATLGLPKLDNIEGMAWGPKLANGNDSLVLVSDDNFNASQVTQFLAFEALINGGASGNSRNGRSGGG</sequence>
<dbReference type="RefSeq" id="WP_073109271.1">
    <property type="nucleotide sequence ID" value="NZ_FQXE01000020.1"/>
</dbReference>